<keyword evidence="7" id="KW-0408">Iron</keyword>
<dbReference type="InterPro" id="IPR008333">
    <property type="entry name" value="Cbr1-like_FAD-bd_dom"/>
</dbReference>
<evidence type="ECO:0000256" key="2">
    <source>
        <dbReference type="ARBA" id="ARBA00022630"/>
    </source>
</evidence>
<dbReference type="Pfam" id="PF00111">
    <property type="entry name" value="Fer2"/>
    <property type="match status" value="1"/>
</dbReference>
<proteinExistence type="inferred from homology"/>
<dbReference type="Gene3D" id="3.40.50.80">
    <property type="entry name" value="Nucleotide-binding domain of ferredoxin-NADP reductase (FNR) module"/>
    <property type="match status" value="1"/>
</dbReference>
<feature type="domain" description="FAD-binding FR-type" evidence="11">
    <location>
        <begin position="11"/>
        <end position="120"/>
    </location>
</feature>
<sequence length="361" mass="39013">MNDLSPSIASATWQDSEMLECVSVVPEMPNTASFSFRAPSGALFAYQPGQFLTLEIPAPGQPGGVVHRTYTISSSPSRPRSITVTAKAQPDSIGTRWMLDNLKPGMRVKALGPAGLFTNDGSAARKFLFISAGSGITPMMSMTTCMWDEGQDLDVVFINCARRPSEIIFRQRLEQMASRTSGLDLKFVVEEPDPYRPWSGYQGQFNQLMLGLMAPDYLEREVYCCGPEPFMQAVRDALAGLGFDMDRYNQESFGAPVETEADQPELDDVIPDDDSKAEIVFSTSGVTAKVAETDTVLGAARASGLNIPSGCTFGVCGTCKIKKTAGEVHMVHNGGISEDDIEAGYILACCSNPIGRVEVEI</sequence>
<dbReference type="Gene3D" id="2.40.30.10">
    <property type="entry name" value="Translation factors"/>
    <property type="match status" value="1"/>
</dbReference>
<dbReference type="CDD" id="cd06215">
    <property type="entry name" value="FNR_iron_sulfur_binding_1"/>
    <property type="match status" value="1"/>
</dbReference>
<dbReference type="Gene3D" id="3.10.20.30">
    <property type="match status" value="1"/>
</dbReference>
<evidence type="ECO:0000259" key="10">
    <source>
        <dbReference type="PROSITE" id="PS51085"/>
    </source>
</evidence>
<dbReference type="PANTHER" id="PTHR47354">
    <property type="entry name" value="NADH OXIDOREDUCTASE HCR"/>
    <property type="match status" value="1"/>
</dbReference>
<dbReference type="RefSeq" id="WP_085803688.1">
    <property type="nucleotide sequence ID" value="NZ_FWFX01000001.1"/>
</dbReference>
<dbReference type="InterPro" id="IPR039261">
    <property type="entry name" value="FNR_nucleotide-bd"/>
</dbReference>
<evidence type="ECO:0000256" key="8">
    <source>
        <dbReference type="ARBA" id="ARBA00023014"/>
    </source>
</evidence>
<dbReference type="Pfam" id="PF00970">
    <property type="entry name" value="FAD_binding_6"/>
    <property type="match status" value="1"/>
</dbReference>
<accession>A0A1X6Y6G1</accession>
<evidence type="ECO:0000256" key="3">
    <source>
        <dbReference type="ARBA" id="ARBA00022714"/>
    </source>
</evidence>
<dbReference type="InterPro" id="IPR017927">
    <property type="entry name" value="FAD-bd_FR_type"/>
</dbReference>
<dbReference type="CDD" id="cd00207">
    <property type="entry name" value="fer2"/>
    <property type="match status" value="1"/>
</dbReference>
<evidence type="ECO:0000313" key="12">
    <source>
        <dbReference type="EMBL" id="SLN12042.1"/>
    </source>
</evidence>
<evidence type="ECO:0000313" key="13">
    <source>
        <dbReference type="Proteomes" id="UP000193061"/>
    </source>
</evidence>
<evidence type="ECO:0000256" key="7">
    <source>
        <dbReference type="ARBA" id="ARBA00023004"/>
    </source>
</evidence>
<dbReference type="PROSITE" id="PS51384">
    <property type="entry name" value="FAD_FR"/>
    <property type="match status" value="1"/>
</dbReference>
<gene>
    <name evidence="12" type="primary">hmp_1</name>
    <name evidence="12" type="ORF">ROA7450_00128</name>
</gene>
<dbReference type="InterPro" id="IPR050415">
    <property type="entry name" value="MRET"/>
</dbReference>
<evidence type="ECO:0000256" key="5">
    <source>
        <dbReference type="ARBA" id="ARBA00022827"/>
    </source>
</evidence>
<keyword evidence="6 12" id="KW-0560">Oxidoreductase</keyword>
<dbReference type="InterPro" id="IPR012675">
    <property type="entry name" value="Beta-grasp_dom_sf"/>
</dbReference>
<dbReference type="GO" id="GO:0046872">
    <property type="term" value="F:metal ion binding"/>
    <property type="evidence" value="ECO:0007669"/>
    <property type="project" value="UniProtKB-KW"/>
</dbReference>
<keyword evidence="13" id="KW-1185">Reference proteome</keyword>
<reference evidence="12 13" key="1">
    <citation type="submission" date="2017-03" db="EMBL/GenBank/DDBJ databases">
        <authorList>
            <person name="Afonso C.L."/>
            <person name="Miller P.J."/>
            <person name="Scott M.A."/>
            <person name="Spackman E."/>
            <person name="Goraichik I."/>
            <person name="Dimitrov K.M."/>
            <person name="Suarez D.L."/>
            <person name="Swayne D.E."/>
        </authorList>
    </citation>
    <scope>NUCLEOTIDE SEQUENCE [LARGE SCALE GENOMIC DNA]</scope>
    <source>
        <strain evidence="12 13">CECT 7450</strain>
    </source>
</reference>
<dbReference type="PROSITE" id="PS51085">
    <property type="entry name" value="2FE2S_FER_2"/>
    <property type="match status" value="1"/>
</dbReference>
<organism evidence="12 13">
    <name type="scientific">Roseovarius albus</name>
    <dbReference type="NCBI Taxonomy" id="1247867"/>
    <lineage>
        <taxon>Bacteria</taxon>
        <taxon>Pseudomonadati</taxon>
        <taxon>Pseudomonadota</taxon>
        <taxon>Alphaproteobacteria</taxon>
        <taxon>Rhodobacterales</taxon>
        <taxon>Roseobacteraceae</taxon>
        <taxon>Roseovarius</taxon>
    </lineage>
</organism>
<dbReference type="InterPro" id="IPR001433">
    <property type="entry name" value="OxRdtase_FAD/NAD-bd"/>
</dbReference>
<dbReference type="InterPro" id="IPR001041">
    <property type="entry name" value="2Fe-2S_ferredoxin-type"/>
</dbReference>
<dbReference type="GO" id="GO:0016491">
    <property type="term" value="F:oxidoreductase activity"/>
    <property type="evidence" value="ECO:0007669"/>
    <property type="project" value="UniProtKB-KW"/>
</dbReference>
<dbReference type="SUPFAM" id="SSF52343">
    <property type="entry name" value="Ferredoxin reductase-like, C-terminal NADP-linked domain"/>
    <property type="match status" value="1"/>
</dbReference>
<dbReference type="InterPro" id="IPR006058">
    <property type="entry name" value="2Fe2S_fd_BS"/>
</dbReference>
<dbReference type="AlphaFoldDB" id="A0A1X6Y6G1"/>
<evidence type="ECO:0000256" key="6">
    <source>
        <dbReference type="ARBA" id="ARBA00023002"/>
    </source>
</evidence>
<evidence type="ECO:0000256" key="9">
    <source>
        <dbReference type="ARBA" id="ARBA00061434"/>
    </source>
</evidence>
<dbReference type="SUPFAM" id="SSF63380">
    <property type="entry name" value="Riboflavin synthase domain-like"/>
    <property type="match status" value="1"/>
</dbReference>
<dbReference type="EMBL" id="FWFX01000001">
    <property type="protein sequence ID" value="SLN12042.1"/>
    <property type="molecule type" value="Genomic_DNA"/>
</dbReference>
<name>A0A1X6Y6G1_9RHOB</name>
<keyword evidence="3" id="KW-0001">2Fe-2S</keyword>
<evidence type="ECO:0000256" key="4">
    <source>
        <dbReference type="ARBA" id="ARBA00022723"/>
    </source>
</evidence>
<dbReference type="GO" id="GO:0051537">
    <property type="term" value="F:2 iron, 2 sulfur cluster binding"/>
    <property type="evidence" value="ECO:0007669"/>
    <property type="project" value="UniProtKB-KW"/>
</dbReference>
<evidence type="ECO:0000259" key="11">
    <source>
        <dbReference type="PROSITE" id="PS51384"/>
    </source>
</evidence>
<keyword evidence="5" id="KW-0274">FAD</keyword>
<dbReference type="OrthoDB" id="9792185at2"/>
<dbReference type="Pfam" id="PF00175">
    <property type="entry name" value="NAD_binding_1"/>
    <property type="match status" value="1"/>
</dbReference>
<dbReference type="EC" id="1.17.1.-" evidence="12"/>
<protein>
    <submittedName>
        <fullName evidence="12">3-ketosteroid-9-alpha-hydroxylase reductase subunit</fullName>
        <ecNumber evidence="12">1.17.1.-</ecNumber>
    </submittedName>
</protein>
<keyword evidence="2" id="KW-0285">Flavoprotein</keyword>
<dbReference type="PROSITE" id="PS00197">
    <property type="entry name" value="2FE2S_FER_1"/>
    <property type="match status" value="1"/>
</dbReference>
<evidence type="ECO:0000256" key="1">
    <source>
        <dbReference type="ARBA" id="ARBA00001974"/>
    </source>
</evidence>
<keyword evidence="8" id="KW-0411">Iron-sulfur</keyword>
<keyword evidence="4" id="KW-0479">Metal-binding</keyword>
<dbReference type="SUPFAM" id="SSF54292">
    <property type="entry name" value="2Fe-2S ferredoxin-like"/>
    <property type="match status" value="1"/>
</dbReference>
<dbReference type="PRINTS" id="PR00410">
    <property type="entry name" value="PHEHYDRXLASE"/>
</dbReference>
<comment type="similarity">
    <text evidence="9">In the N-terminal section; belongs to the FAD-binding oxidoreductase type 6 family.</text>
</comment>
<dbReference type="Proteomes" id="UP000193061">
    <property type="component" value="Unassembled WGS sequence"/>
</dbReference>
<dbReference type="PANTHER" id="PTHR47354:SF6">
    <property type="entry name" value="NADH OXIDOREDUCTASE HCR"/>
    <property type="match status" value="1"/>
</dbReference>
<dbReference type="InterPro" id="IPR036010">
    <property type="entry name" value="2Fe-2S_ferredoxin-like_sf"/>
</dbReference>
<feature type="domain" description="2Fe-2S ferredoxin-type" evidence="10">
    <location>
        <begin position="277"/>
        <end position="361"/>
    </location>
</feature>
<dbReference type="InterPro" id="IPR017938">
    <property type="entry name" value="Riboflavin_synthase-like_b-brl"/>
</dbReference>
<comment type="cofactor">
    <cofactor evidence="1">
        <name>FAD</name>
        <dbReference type="ChEBI" id="CHEBI:57692"/>
    </cofactor>
</comment>